<dbReference type="OrthoDB" id="6690226at2759"/>
<gene>
    <name evidence="1" type="ORF">A3Q56_05059</name>
</gene>
<accession>A0A177B0R4</accession>
<dbReference type="Proteomes" id="UP000078046">
    <property type="component" value="Unassembled WGS sequence"/>
</dbReference>
<organism evidence="1 2">
    <name type="scientific">Intoshia linei</name>
    <dbReference type="NCBI Taxonomy" id="1819745"/>
    <lineage>
        <taxon>Eukaryota</taxon>
        <taxon>Metazoa</taxon>
        <taxon>Spiralia</taxon>
        <taxon>Lophotrochozoa</taxon>
        <taxon>Mesozoa</taxon>
        <taxon>Orthonectida</taxon>
        <taxon>Rhopaluridae</taxon>
        <taxon>Intoshia</taxon>
    </lineage>
</organism>
<reference evidence="1 2" key="1">
    <citation type="submission" date="2016-04" db="EMBL/GenBank/DDBJ databases">
        <title>The genome of Intoshia linei affirms orthonectids as highly simplified spiralians.</title>
        <authorList>
            <person name="Mikhailov K.V."/>
            <person name="Slusarev G.S."/>
            <person name="Nikitin M.A."/>
            <person name="Logacheva M.D."/>
            <person name="Penin A."/>
            <person name="Aleoshin V."/>
            <person name="Panchin Y.V."/>
        </authorList>
    </citation>
    <scope>NUCLEOTIDE SEQUENCE [LARGE SCALE GENOMIC DNA]</scope>
    <source>
        <strain evidence="1">Intl2013</strain>
        <tissue evidence="1">Whole animal</tissue>
    </source>
</reference>
<protein>
    <submittedName>
        <fullName evidence="1">Uncharacterized protein</fullName>
    </submittedName>
</protein>
<sequence length="55" mass="6280">MSDMIECGFSHVNDVITIKRNILNICTRGDISVKHTNIKIDFHTLCEKHQAQSSH</sequence>
<keyword evidence="2" id="KW-1185">Reference proteome</keyword>
<evidence type="ECO:0000313" key="1">
    <source>
        <dbReference type="EMBL" id="OAF67223.1"/>
    </source>
</evidence>
<proteinExistence type="predicted"/>
<dbReference type="EMBL" id="LWCA01000717">
    <property type="protein sequence ID" value="OAF67223.1"/>
    <property type="molecule type" value="Genomic_DNA"/>
</dbReference>
<evidence type="ECO:0000313" key="2">
    <source>
        <dbReference type="Proteomes" id="UP000078046"/>
    </source>
</evidence>
<dbReference type="AlphaFoldDB" id="A0A177B0R4"/>
<comment type="caution">
    <text evidence="1">The sequence shown here is derived from an EMBL/GenBank/DDBJ whole genome shotgun (WGS) entry which is preliminary data.</text>
</comment>
<name>A0A177B0R4_9BILA</name>